<proteinExistence type="predicted"/>
<keyword evidence="1" id="KW-0472">Membrane</keyword>
<feature type="transmembrane region" description="Helical" evidence="1">
    <location>
        <begin position="136"/>
        <end position="154"/>
    </location>
</feature>
<feature type="transmembrane region" description="Helical" evidence="1">
    <location>
        <begin position="38"/>
        <end position="55"/>
    </location>
</feature>
<gene>
    <name evidence="3" type="ORF">CAMP_LOCUS13086</name>
</gene>
<dbReference type="Proteomes" id="UP001152747">
    <property type="component" value="Unassembled WGS sequence"/>
</dbReference>
<evidence type="ECO:0000256" key="1">
    <source>
        <dbReference type="SAM" id="Phobius"/>
    </source>
</evidence>
<dbReference type="GO" id="GO:0000271">
    <property type="term" value="P:polysaccharide biosynthetic process"/>
    <property type="evidence" value="ECO:0007669"/>
    <property type="project" value="TreeGrafter"/>
</dbReference>
<dbReference type="EMBL" id="CANHGI010000005">
    <property type="protein sequence ID" value="CAI5450449.1"/>
    <property type="molecule type" value="Genomic_DNA"/>
</dbReference>
<reference evidence="3" key="1">
    <citation type="submission" date="2022-11" db="EMBL/GenBank/DDBJ databases">
        <authorList>
            <person name="Kikuchi T."/>
        </authorList>
    </citation>
    <scope>NUCLEOTIDE SEQUENCE</scope>
    <source>
        <strain evidence="3">PS1010</strain>
    </source>
</reference>
<accession>A0A9P1IUC7</accession>
<feature type="transmembrane region" description="Helical" evidence="1">
    <location>
        <begin position="110"/>
        <end position="129"/>
    </location>
</feature>
<evidence type="ECO:0000313" key="4">
    <source>
        <dbReference type="Proteomes" id="UP001152747"/>
    </source>
</evidence>
<dbReference type="InterPro" id="IPR043968">
    <property type="entry name" value="SGNH"/>
</dbReference>
<evidence type="ECO:0000313" key="3">
    <source>
        <dbReference type="EMBL" id="CAI5450449.1"/>
    </source>
</evidence>
<dbReference type="PANTHER" id="PTHR23028">
    <property type="entry name" value="ACETYLTRANSFERASE"/>
    <property type="match status" value="1"/>
</dbReference>
<feature type="transmembrane region" description="Helical" evidence="1">
    <location>
        <begin position="195"/>
        <end position="212"/>
    </location>
</feature>
<dbReference type="Pfam" id="PF19040">
    <property type="entry name" value="SGNH"/>
    <property type="match status" value="1"/>
</dbReference>
<evidence type="ECO:0000259" key="2">
    <source>
        <dbReference type="Pfam" id="PF19040"/>
    </source>
</evidence>
<sequence length="514" mass="60229">MSKKGHLQGIRAIAIISVLAFHFFPEYFPNGFLGVDHVSARIWQFLAGFLIYFWSEDDENKPKNEEQLEKLLIIADKSEVKKEDDRLKNTWLLLVTILMLFFSFEYPEKMFRVLITINTALLILASENNVILSNRIMIYIGNISYSLYLVHWPIYCYSKFYELPKLPFLCFSIFLAILVYETYEKWYTTKITRTSQMILSASLFIFCVLAIWRQEINDFYLDSMGRSQNFDVNPIFLAGNSKNLSLEEVMHLNTEWTLREKEFLSRKECNYTNHRRPFGVCNVQNLTSSAPFKILIIGNSYATNFAPLVFNACGKKSNTILLASFPSCDFLHPYFPTGICLGVFDNPYEKIEKMNFDYIFLISKCGTFCENDDELTDIDTKLEFAKSQIARIKPFVKHKIFIQKAVTIPTDVVSLNKFLANHTSFDKIDEYYSQRLKHHKFIGDARHRKLAEFCGEKCEYFDAFENFQRNPYAPKEIFRFFDKRGLSYIDGADHFPPFAWPKIQPVFDRICEKL</sequence>
<feature type="domain" description="SGNH" evidence="2">
    <location>
        <begin position="269"/>
        <end position="498"/>
    </location>
</feature>
<keyword evidence="1" id="KW-0812">Transmembrane</keyword>
<dbReference type="InterPro" id="IPR050879">
    <property type="entry name" value="Acyltransferase_3"/>
</dbReference>
<feature type="transmembrane region" description="Helical" evidence="1">
    <location>
        <begin position="12"/>
        <end position="32"/>
    </location>
</feature>
<dbReference type="PANTHER" id="PTHR23028:SF127">
    <property type="entry name" value="ACYL_TRANSF_3 DOMAIN-CONTAINING PROTEIN-RELATED"/>
    <property type="match status" value="1"/>
</dbReference>
<protein>
    <recommendedName>
        <fullName evidence="2">SGNH domain-containing protein</fullName>
    </recommendedName>
</protein>
<dbReference type="AlphaFoldDB" id="A0A9P1IUC7"/>
<dbReference type="GO" id="GO:0016020">
    <property type="term" value="C:membrane"/>
    <property type="evidence" value="ECO:0007669"/>
    <property type="project" value="TreeGrafter"/>
</dbReference>
<name>A0A9P1IUC7_9PELO</name>
<feature type="transmembrane region" description="Helical" evidence="1">
    <location>
        <begin position="87"/>
        <end position="104"/>
    </location>
</feature>
<keyword evidence="1" id="KW-1133">Transmembrane helix</keyword>
<feature type="transmembrane region" description="Helical" evidence="1">
    <location>
        <begin position="166"/>
        <end position="183"/>
    </location>
</feature>
<organism evidence="3 4">
    <name type="scientific">Caenorhabditis angaria</name>
    <dbReference type="NCBI Taxonomy" id="860376"/>
    <lineage>
        <taxon>Eukaryota</taxon>
        <taxon>Metazoa</taxon>
        <taxon>Ecdysozoa</taxon>
        <taxon>Nematoda</taxon>
        <taxon>Chromadorea</taxon>
        <taxon>Rhabditida</taxon>
        <taxon>Rhabditina</taxon>
        <taxon>Rhabditomorpha</taxon>
        <taxon>Rhabditoidea</taxon>
        <taxon>Rhabditidae</taxon>
        <taxon>Peloderinae</taxon>
        <taxon>Caenorhabditis</taxon>
    </lineage>
</organism>
<keyword evidence="4" id="KW-1185">Reference proteome</keyword>
<comment type="caution">
    <text evidence="3">The sequence shown here is derived from an EMBL/GenBank/DDBJ whole genome shotgun (WGS) entry which is preliminary data.</text>
</comment>